<proteinExistence type="predicted"/>
<dbReference type="EMBL" id="NPBQ01000081">
    <property type="protein sequence ID" value="PAD82758.1"/>
    <property type="molecule type" value="Genomic_DNA"/>
</dbReference>
<evidence type="ECO:0000313" key="1">
    <source>
        <dbReference type="EMBL" id="PAD82758.1"/>
    </source>
</evidence>
<evidence type="ECO:0000313" key="2">
    <source>
        <dbReference type="Proteomes" id="UP000216961"/>
    </source>
</evidence>
<dbReference type="RefSeq" id="WP_095330771.1">
    <property type="nucleotide sequence ID" value="NZ_NPBQ01000081.1"/>
</dbReference>
<dbReference type="Proteomes" id="UP000216961">
    <property type="component" value="Unassembled WGS sequence"/>
</dbReference>
<sequence>MKELLYYPNFFIEDETWAKFALLYLDKVITIIPTQANINYSYTHKLILNETDLLNSHSPSVDEINYASESMGNEIGLLLNNPINKFRESDATWNFEVWKDRDSFTYELYNGKFPDELRRMLIGYNLAEESDNGIIVHQNIASIYMTLLAHIIGEKRRIPVITDKSNSVRFTDINRRINRIVTDSRRFKTLTDSINITLPRRLREISLEEIIEFRNNPIIKRNLLEFQSAVDRLNLLANDNLSENEMIDIKKAIFDAKRQYALNITGQFGVGVSSAIGFYQLINGDAQHLDFLKEVLGLGALQGIRNVYFNINEFETYRRASNYISDVENLAKNRRQLEQRYY</sequence>
<accession>A0AA91TRY1</accession>
<reference evidence="1 2" key="1">
    <citation type="submission" date="2017-07" db="EMBL/GenBank/DDBJ databases">
        <title>Isolation and whole genome analysis of endospore-forming bacteria from heroin.</title>
        <authorList>
            <person name="Kalinowski J."/>
            <person name="Ahrens B."/>
            <person name="Al-Dilaimi A."/>
            <person name="Winkler A."/>
            <person name="Wibberg D."/>
            <person name="Schleenbecker U."/>
            <person name="Ruckert C."/>
            <person name="Wolfel R."/>
            <person name="Grass G."/>
        </authorList>
    </citation>
    <scope>NUCLEOTIDE SEQUENCE [LARGE SCALE GENOMIC DNA]</scope>
    <source>
        <strain evidence="1 2">7521-2</strain>
    </source>
</reference>
<protein>
    <submittedName>
        <fullName evidence="1">Uncharacterized protein</fullName>
    </submittedName>
</protein>
<name>A0AA91TRY1_NIACI</name>
<comment type="caution">
    <text evidence="1">The sequence shown here is derived from an EMBL/GenBank/DDBJ whole genome shotgun (WGS) entry which is preliminary data.</text>
</comment>
<dbReference type="AlphaFoldDB" id="A0AA91TRY1"/>
<gene>
    <name evidence="1" type="ORF">CHH57_13150</name>
</gene>
<organism evidence="1 2">
    <name type="scientific">Niallia circulans</name>
    <name type="common">Bacillus circulans</name>
    <dbReference type="NCBI Taxonomy" id="1397"/>
    <lineage>
        <taxon>Bacteria</taxon>
        <taxon>Bacillati</taxon>
        <taxon>Bacillota</taxon>
        <taxon>Bacilli</taxon>
        <taxon>Bacillales</taxon>
        <taxon>Bacillaceae</taxon>
        <taxon>Niallia</taxon>
    </lineage>
</organism>